<keyword evidence="8" id="KW-1185">Reference proteome</keyword>
<protein>
    <submittedName>
        <fullName evidence="7">Glutathionylspermidine synthase</fullName>
    </submittedName>
</protein>
<organism evidence="7 8">
    <name type="scientific">Brevibacillus agri</name>
    <dbReference type="NCBI Taxonomy" id="51101"/>
    <lineage>
        <taxon>Bacteria</taxon>
        <taxon>Bacillati</taxon>
        <taxon>Bacillota</taxon>
        <taxon>Bacilli</taxon>
        <taxon>Bacillales</taxon>
        <taxon>Paenibacillaceae</taxon>
        <taxon>Brevibacillus</taxon>
    </lineage>
</organism>
<dbReference type="Pfam" id="PF03738">
    <property type="entry name" value="GSP_synth"/>
    <property type="match status" value="1"/>
</dbReference>
<keyword evidence="5" id="KW-0460">Magnesium</keyword>
<dbReference type="InterPro" id="IPR005494">
    <property type="entry name" value="GSPS_pre-ATP-grasp-like_dom"/>
</dbReference>
<evidence type="ECO:0000313" key="8">
    <source>
        <dbReference type="Proteomes" id="UP000317180"/>
    </source>
</evidence>
<dbReference type="InterPro" id="IPR016185">
    <property type="entry name" value="PreATP-grasp_dom_sf"/>
</dbReference>
<keyword evidence="1" id="KW-0436">Ligase</keyword>
<sequence length="411" mass="46180">MDVRNRREALYAPLREEGIFTWDWMYGEEYALADLHLIPASFRDELATATAALGRIFTKVTPVLQQADDALLLELGVPQQALQTVRTAVLPKLPTAIGRFDFAETQAGLKMLECNSDTPTGIVEAFYVNEHACRFFGVNNPNAGMDVQLRHAFAKLLQAYRDMGYPVEHVWFSSLDWHEEDKGTTLYLMEKTEIAARFAPLEKLRVWEDGLYVQDGDSLLPVDVLYRLHALEKLADERDEDGYPTGEHVLALIADRKLAIINPPSAFLIQTKALQALIWNLHEAGEFFTAEEHATIDAYMLPTYFENRFAGTEDYVTKPIFGREGGGVALFAADGTLVEKDQEEFYWEQPMIYQKRVELPEITVQTVAGPYAGRLLWGSFWIGGEASAIVARVGGPITNNLSYYLPVGMKG</sequence>
<keyword evidence="3" id="KW-0547">Nucleotide-binding</keyword>
<keyword evidence="4" id="KW-0067">ATP-binding</keyword>
<dbReference type="Gene3D" id="3.30.1490.330">
    <property type="match status" value="1"/>
</dbReference>
<gene>
    <name evidence="7" type="ORF">BAG01nite_11100</name>
</gene>
<evidence type="ECO:0000259" key="6">
    <source>
        <dbReference type="Pfam" id="PF03738"/>
    </source>
</evidence>
<dbReference type="Proteomes" id="UP000317180">
    <property type="component" value="Unassembled WGS sequence"/>
</dbReference>
<evidence type="ECO:0000256" key="2">
    <source>
        <dbReference type="ARBA" id="ARBA00022723"/>
    </source>
</evidence>
<evidence type="ECO:0000256" key="3">
    <source>
        <dbReference type="ARBA" id="ARBA00022741"/>
    </source>
</evidence>
<feature type="domain" description="Glutathionylspermidine synthase pre-ATP-grasp-like" evidence="6">
    <location>
        <begin position="20"/>
        <end position="406"/>
    </location>
</feature>
<accession>A0ABQ0SMC0</accession>
<evidence type="ECO:0000256" key="5">
    <source>
        <dbReference type="ARBA" id="ARBA00022842"/>
    </source>
</evidence>
<dbReference type="SUPFAM" id="SSF56059">
    <property type="entry name" value="Glutathione synthetase ATP-binding domain-like"/>
    <property type="match status" value="1"/>
</dbReference>
<evidence type="ECO:0000256" key="4">
    <source>
        <dbReference type="ARBA" id="ARBA00022840"/>
    </source>
</evidence>
<evidence type="ECO:0000313" key="7">
    <source>
        <dbReference type="EMBL" id="GED25008.1"/>
    </source>
</evidence>
<dbReference type="EMBL" id="BJOD01000010">
    <property type="protein sequence ID" value="GED25008.1"/>
    <property type="molecule type" value="Genomic_DNA"/>
</dbReference>
<dbReference type="SUPFAM" id="SSF52440">
    <property type="entry name" value="PreATP-grasp domain"/>
    <property type="match status" value="1"/>
</dbReference>
<reference evidence="7 8" key="1">
    <citation type="submission" date="2019-06" db="EMBL/GenBank/DDBJ databases">
        <title>Whole genome shotgun sequence of Brevibacillus agri NBRC 15538.</title>
        <authorList>
            <person name="Hosoyama A."/>
            <person name="Uohara A."/>
            <person name="Ohji S."/>
            <person name="Ichikawa N."/>
        </authorList>
    </citation>
    <scope>NUCLEOTIDE SEQUENCE [LARGE SCALE GENOMIC DNA]</scope>
    <source>
        <strain evidence="7 8">NBRC 15538</strain>
    </source>
</reference>
<name>A0ABQ0SMC0_9BACL</name>
<proteinExistence type="predicted"/>
<keyword evidence="2" id="KW-0479">Metal-binding</keyword>
<evidence type="ECO:0000256" key="1">
    <source>
        <dbReference type="ARBA" id="ARBA00022598"/>
    </source>
</evidence>
<comment type="caution">
    <text evidence="7">The sequence shown here is derived from an EMBL/GenBank/DDBJ whole genome shotgun (WGS) entry which is preliminary data.</text>
</comment>